<organism evidence="13 14">
    <name type="scientific">Paenibacillus antri</name>
    <dbReference type="NCBI Taxonomy" id="2582848"/>
    <lineage>
        <taxon>Bacteria</taxon>
        <taxon>Bacillati</taxon>
        <taxon>Bacillota</taxon>
        <taxon>Bacilli</taxon>
        <taxon>Bacillales</taxon>
        <taxon>Paenibacillaceae</taxon>
        <taxon>Paenibacillus</taxon>
    </lineage>
</organism>
<dbReference type="EMBL" id="VCIW01000002">
    <property type="protein sequence ID" value="TLS53468.1"/>
    <property type="molecule type" value="Genomic_DNA"/>
</dbReference>
<feature type="chain" id="PRO_5024517549" description="Phosphatidylserine decarboxylase alpha chain" evidence="12">
    <location>
        <begin position="230"/>
        <end position="267"/>
    </location>
</feature>
<keyword evidence="4 12" id="KW-0210">Decarboxylase</keyword>
<comment type="PTM">
    <text evidence="12">Is synthesized initially as an inactive proenzyme. Formation of the active enzyme involves a self-maturation process in which the active site pyruvoyl group is generated from an internal serine residue via an autocatalytic post-translational modification. Two non-identical subunits are generated from the proenzyme in this reaction, and the pyruvate is formed at the N-terminus of the alpha chain, which is derived from the carboxyl end of the proenzyme. The autoendoproteolytic cleavage occurs by a canonical serine protease mechanism, in which the side chain hydroxyl group of the serine supplies its oxygen atom to form the C-terminus of the beta chain, while the remainder of the serine residue undergoes an oxidative deamination to produce ammonia and the pyruvoyl prosthetic group on the alpha chain. During this reaction, the Ser that is part of the protease active site of the proenzyme becomes the pyruvoyl prosthetic group, which constitutes an essential element of the active site of the mature decarboxylase.</text>
</comment>
<feature type="active site" description="Charge relay system; for autoendoproteolytic cleavage activity" evidence="12">
    <location>
        <position position="86"/>
    </location>
</feature>
<dbReference type="PANTHER" id="PTHR10067:SF6">
    <property type="entry name" value="PHOSPHATIDYLSERINE DECARBOXYLASE PROENZYME, MITOCHONDRIAL"/>
    <property type="match status" value="1"/>
</dbReference>
<keyword evidence="9 12" id="KW-0456">Lyase</keyword>
<dbReference type="HAMAP" id="MF_00662">
    <property type="entry name" value="PS_decarb_PSD_B_type1"/>
    <property type="match status" value="1"/>
</dbReference>
<evidence type="ECO:0000256" key="7">
    <source>
        <dbReference type="ARBA" id="ARBA00023145"/>
    </source>
</evidence>
<keyword evidence="6 12" id="KW-0472">Membrane</keyword>
<dbReference type="AlphaFoldDB" id="A0A5R9GJ68"/>
<keyword evidence="3 12" id="KW-0444">Lipid biosynthesis</keyword>
<evidence type="ECO:0000256" key="1">
    <source>
        <dbReference type="ARBA" id="ARBA00005189"/>
    </source>
</evidence>
<feature type="site" description="Cleavage (non-hydrolytic); by autocatalysis" evidence="12">
    <location>
        <begin position="229"/>
        <end position="230"/>
    </location>
</feature>
<evidence type="ECO:0000256" key="9">
    <source>
        <dbReference type="ARBA" id="ARBA00023239"/>
    </source>
</evidence>
<dbReference type="RefSeq" id="WP_138192786.1">
    <property type="nucleotide sequence ID" value="NZ_VCIW01000002.1"/>
</dbReference>
<name>A0A5R9GJ68_9BACL</name>
<reference evidence="13 14" key="1">
    <citation type="submission" date="2019-05" db="EMBL/GenBank/DDBJ databases">
        <authorList>
            <person name="Narsing Rao M.P."/>
            <person name="Li W.J."/>
        </authorList>
    </citation>
    <scope>NUCLEOTIDE SEQUENCE [LARGE SCALE GENOMIC DNA]</scope>
    <source>
        <strain evidence="13 14">SYSU_K30003</strain>
    </source>
</reference>
<feature type="active site" description="Charge relay system; for autoendoproteolytic cleavage activity" evidence="12">
    <location>
        <position position="230"/>
    </location>
</feature>
<proteinExistence type="inferred from homology"/>
<feature type="active site" description="Charge relay system; for autoendoproteolytic cleavage activity" evidence="12">
    <location>
        <position position="142"/>
    </location>
</feature>
<evidence type="ECO:0000256" key="6">
    <source>
        <dbReference type="ARBA" id="ARBA00023136"/>
    </source>
</evidence>
<evidence type="ECO:0000256" key="3">
    <source>
        <dbReference type="ARBA" id="ARBA00022516"/>
    </source>
</evidence>
<feature type="active site" description="Schiff-base intermediate with substrate; via pyruvic acid; for decarboxylase activity" evidence="12">
    <location>
        <position position="230"/>
    </location>
</feature>
<dbReference type="InterPro" id="IPR033178">
    <property type="entry name" value="PSD_type1_pro"/>
</dbReference>
<dbReference type="GO" id="GO:0005886">
    <property type="term" value="C:plasma membrane"/>
    <property type="evidence" value="ECO:0007669"/>
    <property type="project" value="UniProtKB-SubCell"/>
</dbReference>
<dbReference type="EC" id="4.1.1.65" evidence="12"/>
<evidence type="ECO:0000256" key="11">
    <source>
        <dbReference type="ARBA" id="ARBA00023317"/>
    </source>
</evidence>
<evidence type="ECO:0000256" key="5">
    <source>
        <dbReference type="ARBA" id="ARBA00023098"/>
    </source>
</evidence>
<dbReference type="GO" id="GO:0006646">
    <property type="term" value="P:phosphatidylethanolamine biosynthetic process"/>
    <property type="evidence" value="ECO:0007669"/>
    <property type="project" value="UniProtKB-UniRule"/>
</dbReference>
<evidence type="ECO:0000313" key="13">
    <source>
        <dbReference type="EMBL" id="TLS53468.1"/>
    </source>
</evidence>
<comment type="caution">
    <text evidence="13">The sequence shown here is derived from an EMBL/GenBank/DDBJ whole genome shotgun (WGS) entry which is preliminary data.</text>
</comment>
<dbReference type="InterPro" id="IPR033177">
    <property type="entry name" value="PSD-B"/>
</dbReference>
<dbReference type="Proteomes" id="UP000309676">
    <property type="component" value="Unassembled WGS sequence"/>
</dbReference>
<comment type="catalytic activity">
    <reaction evidence="12">
        <text>a 1,2-diacyl-sn-glycero-3-phospho-L-serine + H(+) = a 1,2-diacyl-sn-glycero-3-phosphoethanolamine + CO2</text>
        <dbReference type="Rhea" id="RHEA:20828"/>
        <dbReference type="ChEBI" id="CHEBI:15378"/>
        <dbReference type="ChEBI" id="CHEBI:16526"/>
        <dbReference type="ChEBI" id="CHEBI:57262"/>
        <dbReference type="ChEBI" id="CHEBI:64612"/>
        <dbReference type="EC" id="4.1.1.65"/>
    </reaction>
</comment>
<evidence type="ECO:0000256" key="10">
    <source>
        <dbReference type="ARBA" id="ARBA00023264"/>
    </source>
</evidence>
<dbReference type="GO" id="GO:0004609">
    <property type="term" value="F:phosphatidylserine decarboxylase activity"/>
    <property type="evidence" value="ECO:0007669"/>
    <property type="project" value="UniProtKB-UniRule"/>
</dbReference>
<keyword evidence="5 12" id="KW-0443">Lipid metabolism</keyword>
<keyword evidence="2 12" id="KW-1003">Cell membrane</keyword>
<keyword evidence="7 12" id="KW-0865">Zymogen</keyword>
<dbReference type="NCBIfam" id="TIGR00163">
    <property type="entry name" value="PS_decarb"/>
    <property type="match status" value="1"/>
</dbReference>
<evidence type="ECO:0000256" key="12">
    <source>
        <dbReference type="HAMAP-Rule" id="MF_00662"/>
    </source>
</evidence>
<sequence>MWSPLFRALTELSSRPTIARLAGAFAKSAASRRLIPRFASFYGIALEEAEHAIDKYASLNDFFIRKLKPGARPVDADEHSVVSPVDGLVAEAGTISPDRTFLVKGQRYTVDELLNGSPHAARYMDGTFAVIYLSPANYHRIHAPVDAEVIESDRIPGAVYPVNDPSLRLMKRVLSRNVRLVTYLESEGGATTALVKVGAMNVASIRYVSGDQPPARVAKGEDLAYFEFGSTVVLLWERGRFVPTERLSAGVKVRMGEKIGEIAVPRG</sequence>
<dbReference type="PANTHER" id="PTHR10067">
    <property type="entry name" value="PHOSPHATIDYLSERINE DECARBOXYLASE"/>
    <property type="match status" value="1"/>
</dbReference>
<comment type="function">
    <text evidence="12">Catalyzes the formation of phosphatidylethanolamine (PtdEtn) from phosphatidylserine (PtdSer).</text>
</comment>
<comment type="subunit">
    <text evidence="12">Heterodimer of a large membrane-associated beta subunit and a small pyruvoyl-containing alpha subunit.</text>
</comment>
<comment type="similarity">
    <text evidence="12">Belongs to the phosphatidylserine decarboxylase family. PSD-B subfamily. Prokaryotic type I sub-subfamily.</text>
</comment>
<keyword evidence="11 12" id="KW-0670">Pyruvate</keyword>
<comment type="cofactor">
    <cofactor evidence="12">
        <name>pyruvate</name>
        <dbReference type="ChEBI" id="CHEBI:15361"/>
    </cofactor>
    <text evidence="12">Binds 1 pyruvoyl group covalently per subunit.</text>
</comment>
<dbReference type="Pfam" id="PF02666">
    <property type="entry name" value="PS_Dcarbxylase"/>
    <property type="match status" value="1"/>
</dbReference>
<feature type="modified residue" description="Pyruvic acid (Ser); by autocatalysis" evidence="12">
    <location>
        <position position="230"/>
    </location>
</feature>
<dbReference type="OrthoDB" id="9802030at2"/>
<evidence type="ECO:0000313" key="14">
    <source>
        <dbReference type="Proteomes" id="UP000309676"/>
    </source>
</evidence>
<feature type="chain" id="PRO_5024517550" description="Phosphatidylserine decarboxylase beta chain" evidence="12">
    <location>
        <begin position="1"/>
        <end position="229"/>
    </location>
</feature>
<dbReference type="InterPro" id="IPR003817">
    <property type="entry name" value="PS_Dcarbxylase"/>
</dbReference>
<comment type="pathway">
    <text evidence="1">Lipid metabolism.</text>
</comment>
<evidence type="ECO:0000256" key="8">
    <source>
        <dbReference type="ARBA" id="ARBA00023209"/>
    </source>
</evidence>
<keyword evidence="14" id="KW-1185">Reference proteome</keyword>
<comment type="subcellular location">
    <subcellularLocation>
        <location evidence="12">Cell membrane</location>
        <topology evidence="12">Peripheral membrane protein</topology>
    </subcellularLocation>
</comment>
<protein>
    <recommendedName>
        <fullName evidence="12">Phosphatidylserine decarboxylase proenzyme</fullName>
        <ecNumber evidence="12">4.1.1.65</ecNumber>
    </recommendedName>
    <component>
        <recommendedName>
            <fullName evidence="12">Phosphatidylserine decarboxylase alpha chain</fullName>
        </recommendedName>
    </component>
    <component>
        <recommendedName>
            <fullName evidence="12">Phosphatidylserine decarboxylase beta chain</fullName>
        </recommendedName>
    </component>
</protein>
<accession>A0A5R9GJ68</accession>
<evidence type="ECO:0000256" key="4">
    <source>
        <dbReference type="ARBA" id="ARBA00022793"/>
    </source>
</evidence>
<keyword evidence="10 12" id="KW-1208">Phospholipid metabolism</keyword>
<dbReference type="UniPathway" id="UPA00558">
    <property type="reaction ID" value="UER00616"/>
</dbReference>
<keyword evidence="8 12" id="KW-0594">Phospholipid biosynthesis</keyword>
<evidence type="ECO:0000256" key="2">
    <source>
        <dbReference type="ARBA" id="ARBA00022475"/>
    </source>
</evidence>
<gene>
    <name evidence="12 13" type="primary">psd</name>
    <name evidence="13" type="ORF">FE782_04135</name>
</gene>
<comment type="pathway">
    <text evidence="12">Phospholipid metabolism; phosphatidylethanolamine biosynthesis; phosphatidylethanolamine from CDP-diacylglycerol: step 2/2.</text>
</comment>